<dbReference type="Pfam" id="PF17919">
    <property type="entry name" value="RT_RNaseH_2"/>
    <property type="match status" value="1"/>
</dbReference>
<dbReference type="AlphaFoldDB" id="A0AAF0QVB7"/>
<dbReference type="PANTHER" id="PTHR37984:SF5">
    <property type="entry name" value="PROTEIN NYNRIN-LIKE"/>
    <property type="match status" value="1"/>
</dbReference>
<name>A0AAF0QVB7_SOLVR</name>
<evidence type="ECO:0000256" key="1">
    <source>
        <dbReference type="ARBA" id="ARBA00023268"/>
    </source>
</evidence>
<organism evidence="3 4">
    <name type="scientific">Solanum verrucosum</name>
    <dbReference type="NCBI Taxonomy" id="315347"/>
    <lineage>
        <taxon>Eukaryota</taxon>
        <taxon>Viridiplantae</taxon>
        <taxon>Streptophyta</taxon>
        <taxon>Embryophyta</taxon>
        <taxon>Tracheophyta</taxon>
        <taxon>Spermatophyta</taxon>
        <taxon>Magnoliopsida</taxon>
        <taxon>eudicotyledons</taxon>
        <taxon>Gunneridae</taxon>
        <taxon>Pentapetalae</taxon>
        <taxon>asterids</taxon>
        <taxon>lamiids</taxon>
        <taxon>Solanales</taxon>
        <taxon>Solanaceae</taxon>
        <taxon>Solanoideae</taxon>
        <taxon>Solaneae</taxon>
        <taxon>Solanum</taxon>
    </lineage>
</organism>
<feature type="domain" description="Reverse transcriptase/retrotransposon-derived protein RNase H-like" evidence="2">
    <location>
        <begin position="75"/>
        <end position="122"/>
    </location>
</feature>
<protein>
    <recommendedName>
        <fullName evidence="2">Reverse transcriptase/retrotransposon-derived protein RNase H-like domain-containing protein</fullName>
    </recommendedName>
</protein>
<dbReference type="InterPro" id="IPR050951">
    <property type="entry name" value="Retrovirus_Pol_polyprotein"/>
</dbReference>
<dbReference type="EMBL" id="CP133616">
    <property type="protein sequence ID" value="WMV30121.1"/>
    <property type="molecule type" value="Genomic_DNA"/>
</dbReference>
<dbReference type="GO" id="GO:0003824">
    <property type="term" value="F:catalytic activity"/>
    <property type="evidence" value="ECO:0007669"/>
    <property type="project" value="UniProtKB-KW"/>
</dbReference>
<keyword evidence="1" id="KW-0511">Multifunctional enzyme</keyword>
<dbReference type="InterPro" id="IPR043502">
    <property type="entry name" value="DNA/RNA_pol_sf"/>
</dbReference>
<keyword evidence="4" id="KW-1185">Reference proteome</keyword>
<dbReference type="InterPro" id="IPR041577">
    <property type="entry name" value="RT_RNaseH_2"/>
</dbReference>
<dbReference type="FunFam" id="3.30.70.270:FF:000020">
    <property type="entry name" value="Transposon Tf2-6 polyprotein-like Protein"/>
    <property type="match status" value="1"/>
</dbReference>
<reference evidence="3" key="1">
    <citation type="submission" date="2023-08" db="EMBL/GenBank/DDBJ databases">
        <title>A de novo genome assembly of Solanum verrucosum Schlechtendal, a Mexican diploid species geographically isolated from the other diploid A-genome species in potato relatives.</title>
        <authorList>
            <person name="Hosaka K."/>
        </authorList>
    </citation>
    <scope>NUCLEOTIDE SEQUENCE</scope>
    <source>
        <tissue evidence="3">Young leaves</tissue>
    </source>
</reference>
<dbReference type="Gene3D" id="3.30.70.270">
    <property type="match status" value="1"/>
</dbReference>
<proteinExistence type="predicted"/>
<sequence length="126" mass="14247">MDLVNRVFRHDLDIKGIEVDPKKTNAVKSWPRHLSPSDIRTFLGLDGYYKRFVKGYSSIASPLTALTQKKTKFIWSEVCEKSLQELKDGLTSAPVLTLLEGTDAFVVYCDASRIWLGCVLINLQLL</sequence>
<accession>A0AAF0QVB7</accession>
<dbReference type="Proteomes" id="UP001234989">
    <property type="component" value="Chromosome 5"/>
</dbReference>
<dbReference type="SUPFAM" id="SSF56672">
    <property type="entry name" value="DNA/RNA polymerases"/>
    <property type="match status" value="1"/>
</dbReference>
<evidence type="ECO:0000313" key="3">
    <source>
        <dbReference type="EMBL" id="WMV30121.1"/>
    </source>
</evidence>
<evidence type="ECO:0000259" key="2">
    <source>
        <dbReference type="Pfam" id="PF17919"/>
    </source>
</evidence>
<gene>
    <name evidence="3" type="ORF">MTR67_023506</name>
</gene>
<dbReference type="PANTHER" id="PTHR37984">
    <property type="entry name" value="PROTEIN CBG26694"/>
    <property type="match status" value="1"/>
</dbReference>
<evidence type="ECO:0000313" key="4">
    <source>
        <dbReference type="Proteomes" id="UP001234989"/>
    </source>
</evidence>
<dbReference type="InterPro" id="IPR043128">
    <property type="entry name" value="Rev_trsase/Diguanyl_cyclase"/>
</dbReference>